<proteinExistence type="predicted"/>
<evidence type="ECO:0000256" key="1">
    <source>
        <dbReference type="SAM" id="Phobius"/>
    </source>
</evidence>
<keyword evidence="1" id="KW-1133">Transmembrane helix</keyword>
<accession>A0A7Z7J043</accession>
<name>A0A7Z7J043_XANCH</name>
<keyword evidence="1" id="KW-0812">Transmembrane</keyword>
<keyword evidence="1" id="KW-0472">Membrane</keyword>
<organism evidence="2 3">
    <name type="scientific">Xanthomonas campestris pv. phaseoli</name>
    <dbReference type="NCBI Taxonomy" id="317013"/>
    <lineage>
        <taxon>Bacteria</taxon>
        <taxon>Pseudomonadati</taxon>
        <taxon>Pseudomonadota</taxon>
        <taxon>Gammaproteobacteria</taxon>
        <taxon>Lysobacterales</taxon>
        <taxon>Lysobacteraceae</taxon>
        <taxon>Xanthomonas</taxon>
    </lineage>
</organism>
<evidence type="ECO:0000313" key="3">
    <source>
        <dbReference type="Proteomes" id="UP000234345"/>
    </source>
</evidence>
<reference evidence="2 3" key="1">
    <citation type="submission" date="2017-10" db="EMBL/GenBank/DDBJ databases">
        <authorList>
            <person name="Regsiter A."/>
            <person name="William W."/>
        </authorList>
    </citation>
    <scope>NUCLEOTIDE SEQUENCE [LARGE SCALE GENOMIC DNA]</scope>
    <source>
        <strain evidence="2 3">CFBP6991</strain>
    </source>
</reference>
<dbReference type="Proteomes" id="UP000234345">
    <property type="component" value="Unassembled WGS sequence"/>
</dbReference>
<dbReference type="EMBL" id="OCZC01000069">
    <property type="protein sequence ID" value="SOO24830.1"/>
    <property type="molecule type" value="Genomic_DNA"/>
</dbReference>
<dbReference type="AlphaFoldDB" id="A0A7Z7J043"/>
<gene>
    <name evidence="2" type="ORF">XFF6991_420047</name>
</gene>
<feature type="transmembrane region" description="Helical" evidence="1">
    <location>
        <begin position="12"/>
        <end position="33"/>
    </location>
</feature>
<comment type="caution">
    <text evidence="2">The sequence shown here is derived from an EMBL/GenBank/DDBJ whole genome shotgun (WGS) entry which is preliminary data.</text>
</comment>
<protein>
    <recommendedName>
        <fullName evidence="4">Methyl-accepting chemotaxis protein</fullName>
    </recommendedName>
</protein>
<evidence type="ECO:0008006" key="4">
    <source>
        <dbReference type="Google" id="ProtNLM"/>
    </source>
</evidence>
<sequence length="88" mass="9574">MHSFNRLSVGTRLSALLTLVIATSLGLLALTIYRQSAGDIESQVKAELRSSTRLMQQSVAMYDVTLSEGTQRLGSVFDDMLPAGARTR</sequence>
<evidence type="ECO:0000313" key="2">
    <source>
        <dbReference type="EMBL" id="SOO24830.1"/>
    </source>
</evidence>